<dbReference type="InterPro" id="IPR001509">
    <property type="entry name" value="Epimerase_deHydtase"/>
</dbReference>
<feature type="domain" description="NAD-dependent epimerase/dehydratase" evidence="1">
    <location>
        <begin position="7"/>
        <end position="240"/>
    </location>
</feature>
<dbReference type="STRING" id="1344416.A0A139AN20"/>
<dbReference type="PANTHER" id="PTHR48079:SF3">
    <property type="entry name" value="NAD-DEPENDENT EPIMERASE_DEHYDRATASE DOMAIN-CONTAINING PROTEIN"/>
    <property type="match status" value="1"/>
</dbReference>
<sequence>MSDKPTVFILGATGYVGSAVGVHFIQKGYRVWGLARTDGKATELERKGFYAVRGALDKPDAWVDSAAVADVFLECSQNNQDRAGHAKLVVAAIDGITKRRRELQAAKEELRARGKQTVVYTSGTGVYGNALKPGEWGNENTVPKAGPYVSFRPALEQDILCSIAYDGIVLRPPLIFGHQGALSSVWFHTFTQAREKNLPEVVLVGNKDYDSPFCHIDDLADAYVRVVERRREVKGQLFNVIYRRHEKFRPLMEAVKRVTGYKGKVTLRPPNTPAEAHTYNSALLDPSKAESLLGWKQEHQGFVENVERHYRSWRAFGGGEGWKL</sequence>
<dbReference type="Gene3D" id="3.40.50.720">
    <property type="entry name" value="NAD(P)-binding Rossmann-like Domain"/>
    <property type="match status" value="1"/>
</dbReference>
<dbReference type="PANTHER" id="PTHR48079">
    <property type="entry name" value="PROTEIN YEEZ"/>
    <property type="match status" value="1"/>
</dbReference>
<gene>
    <name evidence="2" type="ORF">M427DRAFT_223328</name>
</gene>
<evidence type="ECO:0000259" key="1">
    <source>
        <dbReference type="Pfam" id="PF01370"/>
    </source>
</evidence>
<dbReference type="SUPFAM" id="SSF51735">
    <property type="entry name" value="NAD(P)-binding Rossmann-fold domains"/>
    <property type="match status" value="1"/>
</dbReference>
<reference evidence="2 3" key="1">
    <citation type="journal article" date="2015" name="Genome Biol. Evol.">
        <title>Phylogenomic analyses indicate that early fungi evolved digesting cell walls of algal ancestors of land plants.</title>
        <authorList>
            <person name="Chang Y."/>
            <person name="Wang S."/>
            <person name="Sekimoto S."/>
            <person name="Aerts A.L."/>
            <person name="Choi C."/>
            <person name="Clum A."/>
            <person name="LaButti K.M."/>
            <person name="Lindquist E.A."/>
            <person name="Yee Ngan C."/>
            <person name="Ohm R.A."/>
            <person name="Salamov A.A."/>
            <person name="Grigoriev I.V."/>
            <person name="Spatafora J.W."/>
            <person name="Berbee M.L."/>
        </authorList>
    </citation>
    <scope>NUCLEOTIDE SEQUENCE [LARGE SCALE GENOMIC DNA]</scope>
    <source>
        <strain evidence="2 3">JEL478</strain>
    </source>
</reference>
<accession>A0A139AN20</accession>
<dbReference type="AlphaFoldDB" id="A0A139AN20"/>
<evidence type="ECO:0000313" key="2">
    <source>
        <dbReference type="EMBL" id="KXS18170.1"/>
    </source>
</evidence>
<protein>
    <submittedName>
        <fullName evidence="2">NAD(P)-binding protein</fullName>
    </submittedName>
</protein>
<dbReference type="Pfam" id="PF01370">
    <property type="entry name" value="Epimerase"/>
    <property type="match status" value="1"/>
</dbReference>
<name>A0A139AN20_GONPJ</name>
<organism evidence="2 3">
    <name type="scientific">Gonapodya prolifera (strain JEL478)</name>
    <name type="common">Monoblepharis prolifera</name>
    <dbReference type="NCBI Taxonomy" id="1344416"/>
    <lineage>
        <taxon>Eukaryota</taxon>
        <taxon>Fungi</taxon>
        <taxon>Fungi incertae sedis</taxon>
        <taxon>Chytridiomycota</taxon>
        <taxon>Chytridiomycota incertae sedis</taxon>
        <taxon>Monoblepharidomycetes</taxon>
        <taxon>Monoblepharidales</taxon>
        <taxon>Gonapodyaceae</taxon>
        <taxon>Gonapodya</taxon>
    </lineage>
</organism>
<keyword evidence="3" id="KW-1185">Reference proteome</keyword>
<dbReference type="Proteomes" id="UP000070544">
    <property type="component" value="Unassembled WGS sequence"/>
</dbReference>
<proteinExistence type="predicted"/>
<dbReference type="OrthoDB" id="2735536at2759"/>
<evidence type="ECO:0000313" key="3">
    <source>
        <dbReference type="Proteomes" id="UP000070544"/>
    </source>
</evidence>
<dbReference type="InterPro" id="IPR036291">
    <property type="entry name" value="NAD(P)-bd_dom_sf"/>
</dbReference>
<dbReference type="GO" id="GO:0005737">
    <property type="term" value="C:cytoplasm"/>
    <property type="evidence" value="ECO:0007669"/>
    <property type="project" value="TreeGrafter"/>
</dbReference>
<dbReference type="EMBL" id="KQ965743">
    <property type="protein sequence ID" value="KXS18170.1"/>
    <property type="molecule type" value="Genomic_DNA"/>
</dbReference>
<dbReference type="GO" id="GO:0004029">
    <property type="term" value="F:aldehyde dehydrogenase (NAD+) activity"/>
    <property type="evidence" value="ECO:0007669"/>
    <property type="project" value="TreeGrafter"/>
</dbReference>
<dbReference type="OMA" id="IDFPQWT"/>
<dbReference type="InterPro" id="IPR051783">
    <property type="entry name" value="NAD(P)-dependent_oxidoreduct"/>
</dbReference>